<dbReference type="Proteomes" id="UP000479710">
    <property type="component" value="Unassembled WGS sequence"/>
</dbReference>
<protein>
    <submittedName>
        <fullName evidence="2">Uncharacterized protein</fullName>
    </submittedName>
</protein>
<evidence type="ECO:0000313" key="2">
    <source>
        <dbReference type="EMBL" id="KAF0908634.1"/>
    </source>
</evidence>
<evidence type="ECO:0000256" key="1">
    <source>
        <dbReference type="SAM" id="SignalP"/>
    </source>
</evidence>
<dbReference type="EMBL" id="SPHZ02000007">
    <property type="protein sequence ID" value="KAF0908634.1"/>
    <property type="molecule type" value="Genomic_DNA"/>
</dbReference>
<dbReference type="Gene3D" id="3.20.20.70">
    <property type="entry name" value="Aldolase class I"/>
    <property type="match status" value="1"/>
</dbReference>
<accession>A0A6G1D910</accession>
<keyword evidence="3" id="KW-1185">Reference proteome</keyword>
<gene>
    <name evidence="2" type="ORF">E2562_026851</name>
</gene>
<dbReference type="AlphaFoldDB" id="A0A6G1D910"/>
<feature type="chain" id="PRO_5026263996" evidence="1">
    <location>
        <begin position="21"/>
        <end position="106"/>
    </location>
</feature>
<keyword evidence="1" id="KW-0732">Signal</keyword>
<evidence type="ECO:0000313" key="3">
    <source>
        <dbReference type="Proteomes" id="UP000479710"/>
    </source>
</evidence>
<sequence>MVPLAVAVVARTLLCVPAMALAPQEMAAEVAAATALGADVAELRLDRLSGFVPHRDLPVRPPCPAAPAFGHRHLQYQHRTGIKRANFTAADDLLICLTSLLATRRP</sequence>
<dbReference type="InterPro" id="IPR013785">
    <property type="entry name" value="Aldolase_TIM"/>
</dbReference>
<organism evidence="2 3">
    <name type="scientific">Oryza meyeriana var. granulata</name>
    <dbReference type="NCBI Taxonomy" id="110450"/>
    <lineage>
        <taxon>Eukaryota</taxon>
        <taxon>Viridiplantae</taxon>
        <taxon>Streptophyta</taxon>
        <taxon>Embryophyta</taxon>
        <taxon>Tracheophyta</taxon>
        <taxon>Spermatophyta</taxon>
        <taxon>Magnoliopsida</taxon>
        <taxon>Liliopsida</taxon>
        <taxon>Poales</taxon>
        <taxon>Poaceae</taxon>
        <taxon>BOP clade</taxon>
        <taxon>Oryzoideae</taxon>
        <taxon>Oryzeae</taxon>
        <taxon>Oryzinae</taxon>
        <taxon>Oryza</taxon>
        <taxon>Oryza meyeriana</taxon>
    </lineage>
</organism>
<name>A0A6G1D910_9ORYZ</name>
<comment type="caution">
    <text evidence="2">The sequence shown here is derived from an EMBL/GenBank/DDBJ whole genome shotgun (WGS) entry which is preliminary data.</text>
</comment>
<proteinExistence type="predicted"/>
<feature type="signal peptide" evidence="1">
    <location>
        <begin position="1"/>
        <end position="20"/>
    </location>
</feature>
<reference evidence="2 3" key="1">
    <citation type="submission" date="2019-11" db="EMBL/GenBank/DDBJ databases">
        <title>Whole genome sequence of Oryza granulata.</title>
        <authorList>
            <person name="Li W."/>
        </authorList>
    </citation>
    <scope>NUCLEOTIDE SEQUENCE [LARGE SCALE GENOMIC DNA]</scope>
    <source>
        <strain evidence="3">cv. Menghai</strain>
        <tissue evidence="2">Leaf</tissue>
    </source>
</reference>